<dbReference type="PANTHER" id="PTHR19848">
    <property type="entry name" value="WD40 REPEAT PROTEIN"/>
    <property type="match status" value="1"/>
</dbReference>
<dbReference type="SMART" id="SM00320">
    <property type="entry name" value="WD40"/>
    <property type="match status" value="8"/>
</dbReference>
<gene>
    <name evidence="6" type="primary">NLE1</name>
    <name evidence="6" type="ORF">HK099_005442</name>
</gene>
<dbReference type="InterPro" id="IPR020472">
    <property type="entry name" value="WD40_PAC1"/>
</dbReference>
<evidence type="ECO:0000256" key="5">
    <source>
        <dbReference type="PROSITE-ProRule" id="PRU00221"/>
    </source>
</evidence>
<dbReference type="EMBL" id="JADGJW010000423">
    <property type="protein sequence ID" value="KAJ3217508.1"/>
    <property type="molecule type" value="Genomic_DNA"/>
</dbReference>
<dbReference type="Proteomes" id="UP001211065">
    <property type="component" value="Unassembled WGS sequence"/>
</dbReference>
<feature type="repeat" description="WD" evidence="5">
    <location>
        <begin position="340"/>
        <end position="373"/>
    </location>
</feature>
<dbReference type="Gene3D" id="2.130.10.10">
    <property type="entry name" value="YVTN repeat-like/Quinoprotein amine dehydrogenase"/>
    <property type="match status" value="1"/>
</dbReference>
<reference evidence="6" key="1">
    <citation type="submission" date="2020-05" db="EMBL/GenBank/DDBJ databases">
        <title>Phylogenomic resolution of chytrid fungi.</title>
        <authorList>
            <person name="Stajich J.E."/>
            <person name="Amses K."/>
            <person name="Simmons R."/>
            <person name="Seto K."/>
            <person name="Myers J."/>
            <person name="Bonds A."/>
            <person name="Quandt C.A."/>
            <person name="Barry K."/>
            <person name="Liu P."/>
            <person name="Grigoriev I."/>
            <person name="Longcore J.E."/>
            <person name="James T.Y."/>
        </authorList>
    </citation>
    <scope>NUCLEOTIDE SEQUENCE</scope>
    <source>
        <strain evidence="6">JEL0476</strain>
    </source>
</reference>
<dbReference type="Pfam" id="PF00400">
    <property type="entry name" value="WD40"/>
    <property type="match status" value="7"/>
</dbReference>
<dbReference type="InterPro" id="IPR019775">
    <property type="entry name" value="WD40_repeat_CS"/>
</dbReference>
<protein>
    <submittedName>
        <fullName evidence="6">Notchless protein 1</fullName>
    </submittedName>
</protein>
<keyword evidence="3" id="KW-0677">Repeat</keyword>
<dbReference type="SUPFAM" id="SSF50978">
    <property type="entry name" value="WD40 repeat-like"/>
    <property type="match status" value="1"/>
</dbReference>
<dbReference type="GO" id="GO:0005730">
    <property type="term" value="C:nucleolus"/>
    <property type="evidence" value="ECO:0007669"/>
    <property type="project" value="UniProtKB-SubCell"/>
</dbReference>
<comment type="caution">
    <text evidence="6">The sequence shown here is derived from an EMBL/GenBank/DDBJ whole genome shotgun (WGS) entry which is preliminary data.</text>
</comment>
<accession>A0AAD5U1L1</accession>
<organism evidence="6 7">
    <name type="scientific">Clydaea vesicula</name>
    <dbReference type="NCBI Taxonomy" id="447962"/>
    <lineage>
        <taxon>Eukaryota</taxon>
        <taxon>Fungi</taxon>
        <taxon>Fungi incertae sedis</taxon>
        <taxon>Chytridiomycota</taxon>
        <taxon>Chytridiomycota incertae sedis</taxon>
        <taxon>Chytridiomycetes</taxon>
        <taxon>Lobulomycetales</taxon>
        <taxon>Lobulomycetaceae</taxon>
        <taxon>Clydaea</taxon>
    </lineage>
</organism>
<evidence type="ECO:0000313" key="7">
    <source>
        <dbReference type="Proteomes" id="UP001211065"/>
    </source>
</evidence>
<keyword evidence="4" id="KW-0539">Nucleus</keyword>
<name>A0AAD5U1L1_9FUNG</name>
<feature type="repeat" description="WD" evidence="5">
    <location>
        <begin position="8"/>
        <end position="49"/>
    </location>
</feature>
<dbReference type="CDD" id="cd00200">
    <property type="entry name" value="WD40"/>
    <property type="match status" value="1"/>
</dbReference>
<evidence type="ECO:0000256" key="2">
    <source>
        <dbReference type="ARBA" id="ARBA00022574"/>
    </source>
</evidence>
<dbReference type="InterPro" id="IPR001680">
    <property type="entry name" value="WD40_rpt"/>
</dbReference>
<dbReference type="InterPro" id="IPR015943">
    <property type="entry name" value="WD40/YVTN_repeat-like_dom_sf"/>
</dbReference>
<evidence type="ECO:0000313" key="6">
    <source>
        <dbReference type="EMBL" id="KAJ3217508.1"/>
    </source>
</evidence>
<comment type="subcellular location">
    <subcellularLocation>
        <location evidence="1">Nucleus</location>
        <location evidence="1">Nucleolus</location>
    </subcellularLocation>
</comment>
<keyword evidence="7" id="KW-1185">Reference proteome</keyword>
<dbReference type="PROSITE" id="PS00678">
    <property type="entry name" value="WD_REPEATS_1"/>
    <property type="match status" value="2"/>
</dbReference>
<sequence>MTRCTSTLTGHTEAILQVCFSPDGSKLATASGDKTVRLWDLLTETPIATLTGHTNWVQCVAWSANMSYLVSGSMDNTVRVWDPKTGKNLGNALKGHNDAVTSISFEPMHKNINCTVRVWDATLRKLIFGLSQHTAAVMAVKWGGEDVIYTASRDKSIKLWDSKEGKLIRTLNGHAHWINHIALTTDLVLRSGPFEPNSGIIGVPLKFSSAQEAFNKATERYQAHIKANSEKLVSCSDDFTLFLWDGLSSKKPITRMTGHQQLVNNVCFSPDGRYLASAGFDKSVKLWDGKTGKFLTTLRGHVGAVYQVAFSPDSRLLISSSKDSTCKIWDLKTFKLKNDLPGHSDEVFAVDWCPMGWGGGSGGKDKCLKIWKC</sequence>
<dbReference type="PRINTS" id="PR00320">
    <property type="entry name" value="GPROTEINBRPT"/>
</dbReference>
<feature type="repeat" description="WD" evidence="5">
    <location>
        <begin position="130"/>
        <end position="170"/>
    </location>
</feature>
<evidence type="ECO:0000256" key="1">
    <source>
        <dbReference type="ARBA" id="ARBA00004604"/>
    </source>
</evidence>
<dbReference type="GO" id="GO:0000027">
    <property type="term" value="P:ribosomal large subunit assembly"/>
    <property type="evidence" value="ECO:0007669"/>
    <property type="project" value="TreeGrafter"/>
</dbReference>
<dbReference type="PANTHER" id="PTHR19848:SF0">
    <property type="entry name" value="NOTCHLESS PROTEIN HOMOLOG 1"/>
    <property type="match status" value="1"/>
</dbReference>
<feature type="repeat" description="WD" evidence="5">
    <location>
        <begin position="298"/>
        <end position="339"/>
    </location>
</feature>
<feature type="repeat" description="WD" evidence="5">
    <location>
        <begin position="50"/>
        <end position="91"/>
    </location>
</feature>
<evidence type="ECO:0000256" key="4">
    <source>
        <dbReference type="ARBA" id="ARBA00023242"/>
    </source>
</evidence>
<keyword evidence="2 5" id="KW-0853">WD repeat</keyword>
<evidence type="ECO:0000256" key="3">
    <source>
        <dbReference type="ARBA" id="ARBA00022737"/>
    </source>
</evidence>
<dbReference type="PROSITE" id="PS50082">
    <property type="entry name" value="WD_REPEATS_2"/>
    <property type="match status" value="6"/>
</dbReference>
<dbReference type="InterPro" id="IPR036322">
    <property type="entry name" value="WD40_repeat_dom_sf"/>
</dbReference>
<dbReference type="AlphaFoldDB" id="A0AAD5U1L1"/>
<dbReference type="PROSITE" id="PS50294">
    <property type="entry name" value="WD_REPEATS_REGION"/>
    <property type="match status" value="6"/>
</dbReference>
<proteinExistence type="predicted"/>
<feature type="repeat" description="WD" evidence="5">
    <location>
        <begin position="256"/>
        <end position="297"/>
    </location>
</feature>